<dbReference type="EMBL" id="BAAAZN010000006">
    <property type="protein sequence ID" value="GAA3548528.1"/>
    <property type="molecule type" value="Genomic_DNA"/>
</dbReference>
<evidence type="ECO:0000313" key="2">
    <source>
        <dbReference type="EMBL" id="GAA3548528.1"/>
    </source>
</evidence>
<evidence type="ECO:0000259" key="1">
    <source>
        <dbReference type="Pfam" id="PF13463"/>
    </source>
</evidence>
<dbReference type="InterPro" id="IPR036388">
    <property type="entry name" value="WH-like_DNA-bd_sf"/>
</dbReference>
<dbReference type="RefSeq" id="WP_344861010.1">
    <property type="nucleotide sequence ID" value="NZ_BAAAZN010000006.1"/>
</dbReference>
<evidence type="ECO:0000313" key="3">
    <source>
        <dbReference type="Proteomes" id="UP001500689"/>
    </source>
</evidence>
<reference evidence="3" key="1">
    <citation type="journal article" date="2019" name="Int. J. Syst. Evol. Microbiol.">
        <title>The Global Catalogue of Microorganisms (GCM) 10K type strain sequencing project: providing services to taxonomists for standard genome sequencing and annotation.</title>
        <authorList>
            <consortium name="The Broad Institute Genomics Platform"/>
            <consortium name="The Broad Institute Genome Sequencing Center for Infectious Disease"/>
            <person name="Wu L."/>
            <person name="Ma J."/>
        </authorList>
    </citation>
    <scope>NUCLEOTIDE SEQUENCE [LARGE SCALE GENOMIC DNA]</scope>
    <source>
        <strain evidence="3">JCM 16898</strain>
    </source>
</reference>
<dbReference type="SUPFAM" id="SSF46785">
    <property type="entry name" value="Winged helix' DNA-binding domain"/>
    <property type="match status" value="1"/>
</dbReference>
<protein>
    <recommendedName>
        <fullName evidence="1">HTH marR-type domain-containing protein</fullName>
    </recommendedName>
</protein>
<dbReference type="InterPro" id="IPR036390">
    <property type="entry name" value="WH_DNA-bd_sf"/>
</dbReference>
<comment type="caution">
    <text evidence="2">The sequence shown here is derived from an EMBL/GenBank/DDBJ whole genome shotgun (WGS) entry which is preliminary data.</text>
</comment>
<keyword evidence="3" id="KW-1185">Reference proteome</keyword>
<accession>A0ABP6WDL5</accession>
<proteinExistence type="predicted"/>
<gene>
    <name evidence="2" type="ORF">GCM10022222_35160</name>
</gene>
<dbReference type="Proteomes" id="UP001500689">
    <property type="component" value="Unassembled WGS sequence"/>
</dbReference>
<dbReference type="InterPro" id="IPR000835">
    <property type="entry name" value="HTH_MarR-typ"/>
</dbReference>
<feature type="domain" description="HTH marR-type" evidence="1">
    <location>
        <begin position="29"/>
        <end position="92"/>
    </location>
</feature>
<organism evidence="2 3">
    <name type="scientific">Amycolatopsis ultiminotia</name>
    <dbReference type="NCBI Taxonomy" id="543629"/>
    <lineage>
        <taxon>Bacteria</taxon>
        <taxon>Bacillati</taxon>
        <taxon>Actinomycetota</taxon>
        <taxon>Actinomycetes</taxon>
        <taxon>Pseudonocardiales</taxon>
        <taxon>Pseudonocardiaceae</taxon>
        <taxon>Amycolatopsis</taxon>
    </lineage>
</organism>
<dbReference type="Gene3D" id="1.10.10.10">
    <property type="entry name" value="Winged helix-like DNA-binding domain superfamily/Winged helix DNA-binding domain"/>
    <property type="match status" value="1"/>
</dbReference>
<sequence>MDGGQLHRLGRRLIELSRQATGEPGDLALTPGEAAVLEDVLTHPDSSVSEIAQRTGFVQSHVSASVARLAQRGVLATGPDPADGRRTRVRAADQTLNAIGRRAARHIDDTLANAVSDPATARRATALLNELAQLLLP</sequence>
<dbReference type="Pfam" id="PF13463">
    <property type="entry name" value="HTH_27"/>
    <property type="match status" value="1"/>
</dbReference>
<name>A0ABP6WDL5_9PSEU</name>